<comment type="caution">
    <text evidence="1">The sequence shown here is derived from an EMBL/GenBank/DDBJ whole genome shotgun (WGS) entry which is preliminary data.</text>
</comment>
<name>A0A9N9P5B3_9GLOM</name>
<reference evidence="1" key="1">
    <citation type="submission" date="2021-06" db="EMBL/GenBank/DDBJ databases">
        <authorList>
            <person name="Kallberg Y."/>
            <person name="Tangrot J."/>
            <person name="Rosling A."/>
        </authorList>
    </citation>
    <scope>NUCLEOTIDE SEQUENCE</scope>
    <source>
        <strain evidence="1">CL551</strain>
    </source>
</reference>
<evidence type="ECO:0000313" key="2">
    <source>
        <dbReference type="Proteomes" id="UP000789342"/>
    </source>
</evidence>
<accession>A0A9N9P5B3</accession>
<protein>
    <submittedName>
        <fullName evidence="1">13517_t:CDS:1</fullName>
    </submittedName>
</protein>
<organism evidence="1 2">
    <name type="scientific">Acaulospora morrowiae</name>
    <dbReference type="NCBI Taxonomy" id="94023"/>
    <lineage>
        <taxon>Eukaryota</taxon>
        <taxon>Fungi</taxon>
        <taxon>Fungi incertae sedis</taxon>
        <taxon>Mucoromycota</taxon>
        <taxon>Glomeromycotina</taxon>
        <taxon>Glomeromycetes</taxon>
        <taxon>Diversisporales</taxon>
        <taxon>Acaulosporaceae</taxon>
        <taxon>Acaulospora</taxon>
    </lineage>
</organism>
<dbReference type="AlphaFoldDB" id="A0A9N9P5B3"/>
<gene>
    <name evidence="1" type="ORF">AMORRO_LOCUS17716</name>
</gene>
<proteinExistence type="predicted"/>
<keyword evidence="2" id="KW-1185">Reference proteome</keyword>
<dbReference type="EMBL" id="CAJVPV010056544">
    <property type="protein sequence ID" value="CAG8785813.1"/>
    <property type="molecule type" value="Genomic_DNA"/>
</dbReference>
<evidence type="ECO:0000313" key="1">
    <source>
        <dbReference type="EMBL" id="CAG8785813.1"/>
    </source>
</evidence>
<sequence>MTENNSTKYNIQYCYRYQACLYCGVVFNCLCKSERKSISKFKRRSYSYIYTPTQDISQTNFLREKNDSYSYGIDFNYTFSFSFCSKCNNRYQHIKSFTKIIETPIDIITLNTNSSDTVTRTSISNLKFKLLFKLYDGSTIPAKWINLILLEFEEFENFQERILCQIYSLLDDNTIKQK</sequence>
<dbReference type="OrthoDB" id="2438942at2759"/>
<feature type="non-terminal residue" evidence="1">
    <location>
        <position position="178"/>
    </location>
</feature>
<dbReference type="Proteomes" id="UP000789342">
    <property type="component" value="Unassembled WGS sequence"/>
</dbReference>